<organism evidence="4">
    <name type="scientific">Desulfomonile tiedjei</name>
    <dbReference type="NCBI Taxonomy" id="2358"/>
    <lineage>
        <taxon>Bacteria</taxon>
        <taxon>Pseudomonadati</taxon>
        <taxon>Thermodesulfobacteriota</taxon>
        <taxon>Desulfomonilia</taxon>
        <taxon>Desulfomonilales</taxon>
        <taxon>Desulfomonilaceae</taxon>
        <taxon>Desulfomonile</taxon>
    </lineage>
</organism>
<evidence type="ECO:0000256" key="2">
    <source>
        <dbReference type="ARBA" id="ARBA00022729"/>
    </source>
</evidence>
<dbReference type="AlphaFoldDB" id="A0A7C4ASK2"/>
<sequence>MVRRFSHHPYEGGSGMKFKGFGLLAIMAVAVFLMGAIVQAADQKPWRIGVAVSLTGIFGKDGNLVKDAYTLWKDTVNAKGGINGHPVELIFYDDKSDSATSAKLVEQLIVSDKVDLILGGFGSDAVFAGSAVAEKYQYPMISGGASSNKLFERGFKYYFSTLGKATEEVRGCVDLVKALDPKPKTAAIVGADILFTSLACEGYKKYCAENGIEVVHFELFPMSLQDYNSLLMKVKNKNPDMLLVGSHLLVAMRTIKALKEIDFSPKLVAFSYGPTVPKFVEDLKGDAEYVVAASEWTHNMPYKGSVFGTAQDFYNAYMAKFNRAPDYVEAAAAGGAVAQQLALTDLGFKPPLKKEQRVALMEKLHSTTFDTFYGKIQFDKDGANVAHPPVAVQIQNGKLMNVFPLEYAEAKIWYPFKPWKDR</sequence>
<comment type="similarity">
    <text evidence="1">Belongs to the leucine-binding protein family.</text>
</comment>
<name>A0A7C4ASK2_9BACT</name>
<dbReference type="Gene3D" id="3.40.50.2300">
    <property type="match status" value="2"/>
</dbReference>
<dbReference type="EMBL" id="DTGT01000267">
    <property type="protein sequence ID" value="HGH61327.1"/>
    <property type="molecule type" value="Genomic_DNA"/>
</dbReference>
<dbReference type="InterPro" id="IPR028081">
    <property type="entry name" value="Leu-bd"/>
</dbReference>
<dbReference type="PANTHER" id="PTHR30483:SF37">
    <property type="entry name" value="ABC TRANSPORTER SUBSTRATE-BINDING PROTEIN"/>
    <property type="match status" value="1"/>
</dbReference>
<evidence type="ECO:0000256" key="1">
    <source>
        <dbReference type="ARBA" id="ARBA00010062"/>
    </source>
</evidence>
<protein>
    <recommendedName>
        <fullName evidence="3">Leucine-binding protein domain-containing protein</fullName>
    </recommendedName>
</protein>
<dbReference type="CDD" id="cd06338">
    <property type="entry name" value="PBP1_ABC_ligand_binding-like"/>
    <property type="match status" value="1"/>
</dbReference>
<gene>
    <name evidence="4" type="ORF">ENV54_08525</name>
</gene>
<dbReference type="InterPro" id="IPR051010">
    <property type="entry name" value="BCAA_transport"/>
</dbReference>
<dbReference type="Pfam" id="PF13458">
    <property type="entry name" value="Peripla_BP_6"/>
    <property type="match status" value="1"/>
</dbReference>
<proteinExistence type="inferred from homology"/>
<accession>A0A7C4ASK2</accession>
<comment type="caution">
    <text evidence="4">The sequence shown here is derived from an EMBL/GenBank/DDBJ whole genome shotgun (WGS) entry which is preliminary data.</text>
</comment>
<evidence type="ECO:0000259" key="3">
    <source>
        <dbReference type="Pfam" id="PF13458"/>
    </source>
</evidence>
<keyword evidence="2" id="KW-0732">Signal</keyword>
<dbReference type="InterPro" id="IPR028082">
    <property type="entry name" value="Peripla_BP_I"/>
</dbReference>
<feature type="domain" description="Leucine-binding protein" evidence="3">
    <location>
        <begin position="45"/>
        <end position="397"/>
    </location>
</feature>
<evidence type="ECO:0000313" key="4">
    <source>
        <dbReference type="EMBL" id="HGH61327.1"/>
    </source>
</evidence>
<dbReference type="SUPFAM" id="SSF53822">
    <property type="entry name" value="Periplasmic binding protein-like I"/>
    <property type="match status" value="1"/>
</dbReference>
<reference evidence="4" key="1">
    <citation type="journal article" date="2020" name="mSystems">
        <title>Genome- and Community-Level Interaction Insights into Carbon Utilization and Element Cycling Functions of Hydrothermarchaeota in Hydrothermal Sediment.</title>
        <authorList>
            <person name="Zhou Z."/>
            <person name="Liu Y."/>
            <person name="Xu W."/>
            <person name="Pan J."/>
            <person name="Luo Z.H."/>
            <person name="Li M."/>
        </authorList>
    </citation>
    <scope>NUCLEOTIDE SEQUENCE [LARGE SCALE GENOMIC DNA]</scope>
    <source>
        <strain evidence="4">SpSt-769</strain>
    </source>
</reference>
<dbReference type="PANTHER" id="PTHR30483">
    <property type="entry name" value="LEUCINE-SPECIFIC-BINDING PROTEIN"/>
    <property type="match status" value="1"/>
</dbReference>